<dbReference type="RefSeq" id="WP_015204604.1">
    <property type="nucleotide sequence ID" value="NC_019753.1"/>
</dbReference>
<gene>
    <name evidence="3" type="ORF">Cri9333_3688</name>
</gene>
<organism evidence="3 4">
    <name type="scientific">Crinalium epipsammum PCC 9333</name>
    <dbReference type="NCBI Taxonomy" id="1173022"/>
    <lineage>
        <taxon>Bacteria</taxon>
        <taxon>Bacillati</taxon>
        <taxon>Cyanobacteriota</taxon>
        <taxon>Cyanophyceae</taxon>
        <taxon>Gomontiellales</taxon>
        <taxon>Gomontiellaceae</taxon>
        <taxon>Crinalium</taxon>
    </lineage>
</organism>
<dbReference type="AlphaFoldDB" id="K9W2Q1"/>
<feature type="signal peptide" evidence="2">
    <location>
        <begin position="1"/>
        <end position="31"/>
    </location>
</feature>
<feature type="chain" id="PRO_5003937176" description="Lipoprotein" evidence="2">
    <location>
        <begin position="32"/>
        <end position="183"/>
    </location>
</feature>
<dbReference type="KEGG" id="cep:Cri9333_3688"/>
<accession>K9W2Q1</accession>
<dbReference type="PROSITE" id="PS51257">
    <property type="entry name" value="PROKAR_LIPOPROTEIN"/>
    <property type="match status" value="1"/>
</dbReference>
<dbReference type="InterPro" id="IPR046599">
    <property type="entry name" value="DUF6658"/>
</dbReference>
<keyword evidence="2" id="KW-0732">Signal</keyword>
<dbReference type="eggNOG" id="ENOG50304RJ">
    <property type="taxonomic scope" value="Bacteria"/>
</dbReference>
<feature type="region of interest" description="Disordered" evidence="1">
    <location>
        <begin position="164"/>
        <end position="183"/>
    </location>
</feature>
<dbReference type="Pfam" id="PF20363">
    <property type="entry name" value="DUF6658"/>
    <property type="match status" value="1"/>
</dbReference>
<dbReference type="HOGENOM" id="CLU_1348426_0_0_3"/>
<feature type="region of interest" description="Disordered" evidence="1">
    <location>
        <begin position="38"/>
        <end position="82"/>
    </location>
</feature>
<dbReference type="OrthoDB" id="461913at2"/>
<dbReference type="Proteomes" id="UP000010472">
    <property type="component" value="Chromosome"/>
</dbReference>
<dbReference type="PATRIC" id="fig|1173022.3.peg.3967"/>
<proteinExistence type="predicted"/>
<protein>
    <recommendedName>
        <fullName evidence="5">Lipoprotein</fullName>
    </recommendedName>
</protein>
<name>K9W2Q1_9CYAN</name>
<reference evidence="3 4" key="1">
    <citation type="submission" date="2012-06" db="EMBL/GenBank/DDBJ databases">
        <title>Finished chromosome of genome of Crinalium epipsammum PCC 9333.</title>
        <authorList>
            <consortium name="US DOE Joint Genome Institute"/>
            <person name="Gugger M."/>
            <person name="Coursin T."/>
            <person name="Rippka R."/>
            <person name="Tandeau De Marsac N."/>
            <person name="Huntemann M."/>
            <person name="Wei C.-L."/>
            <person name="Han J."/>
            <person name="Detter J.C."/>
            <person name="Han C."/>
            <person name="Tapia R."/>
            <person name="Davenport K."/>
            <person name="Daligault H."/>
            <person name="Erkkila T."/>
            <person name="Gu W."/>
            <person name="Munk A.C.C."/>
            <person name="Teshima H."/>
            <person name="Xu Y."/>
            <person name="Chain P."/>
            <person name="Chen A."/>
            <person name="Krypides N."/>
            <person name="Mavromatis K."/>
            <person name="Markowitz V."/>
            <person name="Szeto E."/>
            <person name="Ivanova N."/>
            <person name="Mikhailova N."/>
            <person name="Ovchinnikova G."/>
            <person name="Pagani I."/>
            <person name="Pati A."/>
            <person name="Goodwin L."/>
            <person name="Peters L."/>
            <person name="Pitluck S."/>
            <person name="Woyke T."/>
            <person name="Kerfeld C."/>
        </authorList>
    </citation>
    <scope>NUCLEOTIDE SEQUENCE [LARGE SCALE GENOMIC DNA]</scope>
    <source>
        <strain evidence="3 4">PCC 9333</strain>
    </source>
</reference>
<evidence type="ECO:0000256" key="2">
    <source>
        <dbReference type="SAM" id="SignalP"/>
    </source>
</evidence>
<evidence type="ECO:0000313" key="4">
    <source>
        <dbReference type="Proteomes" id="UP000010472"/>
    </source>
</evidence>
<dbReference type="EMBL" id="CP003620">
    <property type="protein sequence ID" value="AFZ14501.1"/>
    <property type="molecule type" value="Genomic_DNA"/>
</dbReference>
<sequence length="183" mass="19564">MKKLSNLFKRVRLRQILSVFFVGFALFITTACNNGTATGARPENPPVQMGGANNPHKGDGDGYTNYKMSTDPSVGGKSSAKGDRADLQVISPQLIAANSDQLLYPGTGGNNSQKREITPGAAKVLEAPQIPAQPQPVLKRSEPDADILERVGDTFKDASAFIKDKADEASARPEAKRNPALEK</sequence>
<evidence type="ECO:0000256" key="1">
    <source>
        <dbReference type="SAM" id="MobiDB-lite"/>
    </source>
</evidence>
<evidence type="ECO:0008006" key="5">
    <source>
        <dbReference type="Google" id="ProtNLM"/>
    </source>
</evidence>
<evidence type="ECO:0000313" key="3">
    <source>
        <dbReference type="EMBL" id="AFZ14501.1"/>
    </source>
</evidence>
<keyword evidence="4" id="KW-1185">Reference proteome</keyword>